<proteinExistence type="predicted"/>
<organism evidence="1 2">
    <name type="scientific">Pseudotamlana agarivorans</name>
    <dbReference type="NCBI Taxonomy" id="481183"/>
    <lineage>
        <taxon>Bacteria</taxon>
        <taxon>Pseudomonadati</taxon>
        <taxon>Bacteroidota</taxon>
        <taxon>Flavobacteriia</taxon>
        <taxon>Flavobacteriales</taxon>
        <taxon>Flavobacteriaceae</taxon>
        <taxon>Pseudotamlana</taxon>
    </lineage>
</organism>
<keyword evidence="2" id="KW-1185">Reference proteome</keyword>
<reference evidence="1" key="1">
    <citation type="submission" date="2021-05" db="EMBL/GenBank/DDBJ databases">
        <title>Draft genomes of bacteria isolated from model marine particles.</title>
        <authorList>
            <person name="Datta M.S."/>
            <person name="Schwartzman J.A."/>
            <person name="Enke T.N."/>
            <person name="Saavedra J."/>
            <person name="Cermak N."/>
            <person name="Cordero O.X."/>
        </authorList>
    </citation>
    <scope>NUCLEOTIDE SEQUENCE</scope>
    <source>
        <strain evidence="1">I2M19</strain>
    </source>
</reference>
<name>A0ACC5U688_9FLAO</name>
<gene>
    <name evidence="1" type="ORF">KO493_03845</name>
</gene>
<evidence type="ECO:0000313" key="2">
    <source>
        <dbReference type="Proteomes" id="UP001647509"/>
    </source>
</evidence>
<accession>A0ACC5U688</accession>
<dbReference type="Proteomes" id="UP001647509">
    <property type="component" value="Unassembled WGS sequence"/>
</dbReference>
<dbReference type="EMBL" id="JAHKPD010000008">
    <property type="protein sequence ID" value="MBU2949826.1"/>
    <property type="molecule type" value="Genomic_DNA"/>
</dbReference>
<protein>
    <submittedName>
        <fullName evidence="1">Archaeosortase/exosortase family protein</fullName>
    </submittedName>
</protein>
<sequence length="198" mass="23226">MTKFNDFKNKIPLPIRLFLGKALLFYIIWEVLYALFIHESPFPQQFLTNHVGNFSVLILNNLGDMTGFSCTNTSLISNYSGELIEEFYSEIYHYEKKILKIANACNGLTLMALYTGFIVCMPSLFWRKIKYILIGLIVIDAINIIRCVGLIYLSEYYHTYFDFAHHYLFKAVIYATTFLLWYIFARKIHLNHENLQNG</sequence>
<comment type="caution">
    <text evidence="1">The sequence shown here is derived from an EMBL/GenBank/DDBJ whole genome shotgun (WGS) entry which is preliminary data.</text>
</comment>
<evidence type="ECO:0000313" key="1">
    <source>
        <dbReference type="EMBL" id="MBU2949826.1"/>
    </source>
</evidence>